<dbReference type="Gene3D" id="3.30.40.10">
    <property type="entry name" value="Zinc/RING finger domain, C3HC4 (zinc finger)"/>
    <property type="match status" value="1"/>
</dbReference>
<dbReference type="PROSITE" id="PS51125">
    <property type="entry name" value="NHL"/>
    <property type="match status" value="1"/>
</dbReference>
<dbReference type="CDD" id="cd05819">
    <property type="entry name" value="NHL"/>
    <property type="match status" value="1"/>
</dbReference>
<proteinExistence type="predicted"/>
<dbReference type="Pfam" id="PF13445">
    <property type="entry name" value="zf-RING_UBOX"/>
    <property type="match status" value="1"/>
</dbReference>
<reference evidence="6" key="1">
    <citation type="submission" date="2022-03" db="EMBL/GenBank/DDBJ databases">
        <authorList>
            <person name="Martin C."/>
        </authorList>
    </citation>
    <scope>NUCLEOTIDE SEQUENCE</scope>
</reference>
<dbReference type="PANTHER" id="PTHR25462:SF296">
    <property type="entry name" value="MEIOTIC P26, ISOFORM F"/>
    <property type="match status" value="1"/>
</dbReference>
<dbReference type="PANTHER" id="PTHR25462">
    <property type="entry name" value="BONUS, ISOFORM C-RELATED"/>
    <property type="match status" value="1"/>
</dbReference>
<dbReference type="InterPro" id="IPR000315">
    <property type="entry name" value="Znf_B-box"/>
</dbReference>
<dbReference type="SMART" id="SM00184">
    <property type="entry name" value="RING"/>
    <property type="match status" value="2"/>
</dbReference>
<gene>
    <name evidence="6" type="ORF">OFUS_LOCUS20997</name>
</gene>
<dbReference type="SUPFAM" id="SSF57850">
    <property type="entry name" value="RING/U-box"/>
    <property type="match status" value="1"/>
</dbReference>
<dbReference type="AlphaFoldDB" id="A0A8J1XUQ5"/>
<evidence type="ECO:0000256" key="5">
    <source>
        <dbReference type="ARBA" id="ARBA00022833"/>
    </source>
</evidence>
<keyword evidence="2" id="KW-0479">Metal-binding</keyword>
<name>A0A8J1XUQ5_OWEFU</name>
<dbReference type="Pfam" id="PF00643">
    <property type="entry name" value="zf-B_box"/>
    <property type="match status" value="1"/>
</dbReference>
<dbReference type="InterPro" id="IPR027370">
    <property type="entry name" value="Znf-RING_euk"/>
</dbReference>
<dbReference type="PROSITE" id="PS50089">
    <property type="entry name" value="ZF_RING_2"/>
    <property type="match status" value="1"/>
</dbReference>
<dbReference type="Gene3D" id="3.30.160.60">
    <property type="entry name" value="Classic Zinc Finger"/>
    <property type="match status" value="1"/>
</dbReference>
<dbReference type="Gene3D" id="2.120.10.30">
    <property type="entry name" value="TolB, C-terminal domain"/>
    <property type="match status" value="1"/>
</dbReference>
<dbReference type="GO" id="GO:0008270">
    <property type="term" value="F:zinc ion binding"/>
    <property type="evidence" value="ECO:0007669"/>
    <property type="project" value="UniProtKB-KW"/>
</dbReference>
<dbReference type="InterPro" id="IPR013083">
    <property type="entry name" value="Znf_RING/FYVE/PHD"/>
</dbReference>
<dbReference type="InterPro" id="IPR017907">
    <property type="entry name" value="Znf_RING_CS"/>
</dbReference>
<evidence type="ECO:0000256" key="2">
    <source>
        <dbReference type="ARBA" id="ARBA00022723"/>
    </source>
</evidence>
<keyword evidence="7" id="KW-1185">Reference proteome</keyword>
<keyword evidence="3" id="KW-0677">Repeat</keyword>
<evidence type="ECO:0000256" key="1">
    <source>
        <dbReference type="ARBA" id="ARBA00022553"/>
    </source>
</evidence>
<comment type="caution">
    <text evidence="6">The sequence shown here is derived from an EMBL/GenBank/DDBJ whole genome shotgun (WGS) entry which is preliminary data.</text>
</comment>
<dbReference type="EMBL" id="CAIIXF020000010">
    <property type="protein sequence ID" value="CAH1796607.1"/>
    <property type="molecule type" value="Genomic_DNA"/>
</dbReference>
<evidence type="ECO:0000256" key="3">
    <source>
        <dbReference type="ARBA" id="ARBA00022737"/>
    </source>
</evidence>
<dbReference type="Proteomes" id="UP000749559">
    <property type="component" value="Unassembled WGS sequence"/>
</dbReference>
<dbReference type="PROSITE" id="PS00518">
    <property type="entry name" value="ZF_RING_1"/>
    <property type="match status" value="1"/>
</dbReference>
<dbReference type="InterPro" id="IPR001258">
    <property type="entry name" value="NHL_repeat"/>
</dbReference>
<dbReference type="SUPFAM" id="SSF57845">
    <property type="entry name" value="B-box zinc-binding domain"/>
    <property type="match status" value="1"/>
</dbReference>
<keyword evidence="5" id="KW-0862">Zinc</keyword>
<dbReference type="SMART" id="SM00336">
    <property type="entry name" value="BBOX"/>
    <property type="match status" value="2"/>
</dbReference>
<dbReference type="InterPro" id="IPR047153">
    <property type="entry name" value="TRIM45/56/19-like"/>
</dbReference>
<evidence type="ECO:0000313" key="6">
    <source>
        <dbReference type="EMBL" id="CAH1796607.1"/>
    </source>
</evidence>
<dbReference type="InterPro" id="IPR011042">
    <property type="entry name" value="6-blade_b-propeller_TolB-like"/>
</dbReference>
<evidence type="ECO:0000256" key="4">
    <source>
        <dbReference type="ARBA" id="ARBA00022771"/>
    </source>
</evidence>
<protein>
    <submittedName>
        <fullName evidence="6">Uncharacterized protein</fullName>
    </submittedName>
</protein>
<accession>A0A8J1XUQ5</accession>
<sequence>MATAMEEHVKETLKCKVCYETLTDPRTLPCMHTYCCKCLDKLEKKKRGWELTLYCPECRQVHTIVPTGGVAKFKVNFTTSSIVDLLQSMDVIGEKPQCTPCKESDHIEIDAKSKCIQCNKLFCKDCDRYHTKFHVGHTVLDVTADKTQDKQNILKAVQQRVVYCDTHKTNPLETYCQVDQCALCATCYVINHSGHKCVDIYKAAKDNIKLIDELLTKGSKLIASYEQSIQNIHTKKNKIEQEADDVTNELNNDMNTAIQAIWKKYTMEINLVAEKRAICDKQAEAHLAHLQMQKAITESAMSQLFALKQHGNDTQLANIAQDIISKSKEWSNPKDSDFDNNITFKIQRGEVLDDKIVFGKVDINILRAMNRKIPKPTIVRKVRQNAQIWDIAVTSKNEAISTCSGGLAKVYNKDLTLKGTFGVGFYNVTTKGNEIYLTSGTDTVSIYNQECMHSRKIKTPTLKSYTEIAVNSRGELVTYDRSTKAVCHVESATGRILTKSQSFSEPVYLAVNSHDVVIVSYMLENCVVGLTRDGKELFRYGPCENGQNQLNCPKGLCTDTANNIIVADFFNNRVHLLSPDGKFIRFLLTGSDGLYLPTCLVTDNDGHLLVGDSNSYIWVVKYTD</sequence>
<dbReference type="OrthoDB" id="10039644at2759"/>
<keyword evidence="4" id="KW-0863">Zinc-finger</keyword>
<dbReference type="PROSITE" id="PS50119">
    <property type="entry name" value="ZF_BBOX"/>
    <property type="match status" value="1"/>
</dbReference>
<dbReference type="SUPFAM" id="SSF101898">
    <property type="entry name" value="NHL repeat"/>
    <property type="match status" value="1"/>
</dbReference>
<dbReference type="InterPro" id="IPR001841">
    <property type="entry name" value="Znf_RING"/>
</dbReference>
<dbReference type="CDD" id="cd19756">
    <property type="entry name" value="Bbox2"/>
    <property type="match status" value="1"/>
</dbReference>
<dbReference type="CDD" id="cd19757">
    <property type="entry name" value="Bbox1"/>
    <property type="match status" value="1"/>
</dbReference>
<keyword evidence="1" id="KW-0597">Phosphoprotein</keyword>
<organism evidence="6 7">
    <name type="scientific">Owenia fusiformis</name>
    <name type="common">Polychaete worm</name>
    <dbReference type="NCBI Taxonomy" id="6347"/>
    <lineage>
        <taxon>Eukaryota</taxon>
        <taxon>Metazoa</taxon>
        <taxon>Spiralia</taxon>
        <taxon>Lophotrochozoa</taxon>
        <taxon>Annelida</taxon>
        <taxon>Polychaeta</taxon>
        <taxon>Sedentaria</taxon>
        <taxon>Canalipalpata</taxon>
        <taxon>Sabellida</taxon>
        <taxon>Oweniida</taxon>
        <taxon>Oweniidae</taxon>
        <taxon>Owenia</taxon>
    </lineage>
</organism>
<evidence type="ECO:0000313" key="7">
    <source>
        <dbReference type="Proteomes" id="UP000749559"/>
    </source>
</evidence>